<feature type="transmembrane region" description="Helical" evidence="1">
    <location>
        <begin position="269"/>
        <end position="288"/>
    </location>
</feature>
<dbReference type="Proteomes" id="UP000251402">
    <property type="component" value="Chromosome"/>
</dbReference>
<dbReference type="AlphaFoldDB" id="A0A5C1HUR5"/>
<feature type="transmembrane region" description="Helical" evidence="1">
    <location>
        <begin position="56"/>
        <end position="72"/>
    </location>
</feature>
<dbReference type="RefSeq" id="WP_112576014.1">
    <property type="nucleotide sequence ID" value="NZ_CP043450.1"/>
</dbReference>
<protein>
    <recommendedName>
        <fullName evidence="4">HPP family protein</fullName>
    </recommendedName>
</protein>
<feature type="transmembrane region" description="Helical" evidence="1">
    <location>
        <begin position="117"/>
        <end position="138"/>
    </location>
</feature>
<feature type="transmembrane region" description="Helical" evidence="1">
    <location>
        <begin position="202"/>
        <end position="224"/>
    </location>
</feature>
<organism evidence="2 3">
    <name type="scientific">Mucilaginibacter rubeus</name>
    <dbReference type="NCBI Taxonomy" id="2027860"/>
    <lineage>
        <taxon>Bacteria</taxon>
        <taxon>Pseudomonadati</taxon>
        <taxon>Bacteroidota</taxon>
        <taxon>Sphingobacteriia</taxon>
        <taxon>Sphingobacteriales</taxon>
        <taxon>Sphingobacteriaceae</taxon>
        <taxon>Mucilaginibacter</taxon>
    </lineage>
</organism>
<keyword evidence="3" id="KW-1185">Reference proteome</keyword>
<evidence type="ECO:0000256" key="1">
    <source>
        <dbReference type="SAM" id="Phobius"/>
    </source>
</evidence>
<keyword evidence="1" id="KW-0472">Membrane</keyword>
<dbReference type="EMBL" id="CP043450">
    <property type="protein sequence ID" value="QEM09319.1"/>
    <property type="molecule type" value="Genomic_DNA"/>
</dbReference>
<dbReference type="KEGG" id="mrub:DEO27_004585"/>
<proteinExistence type="predicted"/>
<name>A0A5C1HUR5_9SPHI</name>
<gene>
    <name evidence="2" type="ORF">DEO27_004585</name>
</gene>
<sequence length="311" mass="34968">MKKILPLKSAFGYALIFMMIGASVIFNDKEIILPEMAALAIGCLIHQNSAWLAKPLHIFLLPSITAIGGFVINRLDVNLPAKLILAVMFVLLTLRVFRSGLAPALATGLLPVITNATSVYFIFSILTLTFILAISLYAKREALPAPMVSKRQRPQDNILYIIFVSAWVLICAQNGWMYIAAIPPVLVVGYESMHKEEYTFKMFYKQVICLSLAAYIGIQSLYFLNNLLLAALLDLVAVTLMLRLVSFKLTPAYAMSLLPMVLHHPSHQYFYWNVFVMAAIVLGTIYSYKNFRLREQLRVRLARVSDKGEEV</sequence>
<evidence type="ECO:0000313" key="2">
    <source>
        <dbReference type="EMBL" id="QEM09319.1"/>
    </source>
</evidence>
<evidence type="ECO:0000313" key="3">
    <source>
        <dbReference type="Proteomes" id="UP000251402"/>
    </source>
</evidence>
<dbReference type="OrthoDB" id="3193075at2"/>
<feature type="transmembrane region" description="Helical" evidence="1">
    <location>
        <begin position="7"/>
        <end position="26"/>
    </location>
</feature>
<accession>A0A5C1HUR5</accession>
<feature type="transmembrane region" description="Helical" evidence="1">
    <location>
        <begin position="158"/>
        <end position="182"/>
    </location>
</feature>
<evidence type="ECO:0008006" key="4">
    <source>
        <dbReference type="Google" id="ProtNLM"/>
    </source>
</evidence>
<keyword evidence="1" id="KW-1133">Transmembrane helix</keyword>
<reference evidence="2" key="1">
    <citation type="submission" date="2019-08" db="EMBL/GenBank/DDBJ databases">
        <title>Comparative genome analysis confer to the adaptation heavy metal polluted environment.</title>
        <authorList>
            <person name="Li Y."/>
        </authorList>
    </citation>
    <scope>NUCLEOTIDE SEQUENCE [LARGE SCALE GENOMIC DNA]</scope>
    <source>
        <strain evidence="2">P1</strain>
    </source>
</reference>
<feature type="transmembrane region" description="Helical" evidence="1">
    <location>
        <begin position="231"/>
        <end position="249"/>
    </location>
</feature>
<keyword evidence="1" id="KW-0812">Transmembrane</keyword>
<feature type="transmembrane region" description="Helical" evidence="1">
    <location>
        <begin position="79"/>
        <end position="97"/>
    </location>
</feature>